<evidence type="ECO:0000256" key="2">
    <source>
        <dbReference type="ARBA" id="ARBA00004123"/>
    </source>
</evidence>
<feature type="domain" description="DDE Tnp4" evidence="8">
    <location>
        <begin position="49"/>
        <end position="185"/>
    </location>
</feature>
<dbReference type="PANTHER" id="PTHR22930">
    <property type="match status" value="1"/>
</dbReference>
<evidence type="ECO:0000256" key="3">
    <source>
        <dbReference type="ARBA" id="ARBA00006958"/>
    </source>
</evidence>
<keyword evidence="4" id="KW-0540">Nuclease</keyword>
<evidence type="ECO:0000313" key="9">
    <source>
        <dbReference type="Proteomes" id="UP000504618"/>
    </source>
</evidence>
<feature type="non-terminal residue" evidence="10">
    <location>
        <position position="1"/>
    </location>
</feature>
<comment type="subcellular location">
    <subcellularLocation>
        <location evidence="2">Nucleus</location>
    </subcellularLocation>
</comment>
<keyword evidence="9" id="KW-1185">Reference proteome</keyword>
<proteinExistence type="inferred from homology"/>
<dbReference type="OrthoDB" id="6584660at2759"/>
<comment type="cofactor">
    <cofactor evidence="1">
        <name>a divalent metal cation</name>
        <dbReference type="ChEBI" id="CHEBI:60240"/>
    </cofactor>
</comment>
<dbReference type="InterPro" id="IPR045249">
    <property type="entry name" value="HARBI1-like"/>
</dbReference>
<reference evidence="10" key="1">
    <citation type="submission" date="2025-08" db="UniProtKB">
        <authorList>
            <consortium name="RefSeq"/>
        </authorList>
    </citation>
    <scope>IDENTIFICATION</scope>
    <source>
        <tissue evidence="10">Whole body</tissue>
    </source>
</reference>
<dbReference type="GO" id="GO:0004518">
    <property type="term" value="F:nuclease activity"/>
    <property type="evidence" value="ECO:0007669"/>
    <property type="project" value="UniProtKB-KW"/>
</dbReference>
<feature type="non-terminal residue" evidence="10">
    <location>
        <position position="237"/>
    </location>
</feature>
<evidence type="ECO:0000256" key="1">
    <source>
        <dbReference type="ARBA" id="ARBA00001968"/>
    </source>
</evidence>
<keyword evidence="5" id="KW-0479">Metal-binding</keyword>
<evidence type="ECO:0000256" key="5">
    <source>
        <dbReference type="ARBA" id="ARBA00022723"/>
    </source>
</evidence>
<protein>
    <submittedName>
        <fullName evidence="10">Nuclease HARBI1</fullName>
    </submittedName>
</protein>
<dbReference type="GO" id="GO:0046872">
    <property type="term" value="F:metal ion binding"/>
    <property type="evidence" value="ECO:0007669"/>
    <property type="project" value="UniProtKB-KW"/>
</dbReference>
<dbReference type="PANTHER" id="PTHR22930:SF289">
    <property type="entry name" value="DDE TNP4 DOMAIN-CONTAINING PROTEIN-RELATED"/>
    <property type="match status" value="1"/>
</dbReference>
<evidence type="ECO:0000259" key="8">
    <source>
        <dbReference type="Pfam" id="PF13359"/>
    </source>
</evidence>
<dbReference type="Proteomes" id="UP000504618">
    <property type="component" value="Unplaced"/>
</dbReference>
<dbReference type="InterPro" id="IPR027806">
    <property type="entry name" value="HARBI1_dom"/>
</dbReference>
<dbReference type="Pfam" id="PF13359">
    <property type="entry name" value="DDE_Tnp_4"/>
    <property type="match status" value="1"/>
</dbReference>
<evidence type="ECO:0000256" key="7">
    <source>
        <dbReference type="ARBA" id="ARBA00023242"/>
    </source>
</evidence>
<dbReference type="GO" id="GO:0005634">
    <property type="term" value="C:nucleus"/>
    <property type="evidence" value="ECO:0007669"/>
    <property type="project" value="UniProtKB-SubCell"/>
</dbReference>
<dbReference type="RefSeq" id="XP_024890916.1">
    <property type="nucleotide sequence ID" value="XM_025035148.1"/>
</dbReference>
<evidence type="ECO:0000256" key="6">
    <source>
        <dbReference type="ARBA" id="ARBA00022801"/>
    </source>
</evidence>
<evidence type="ECO:0000313" key="10">
    <source>
        <dbReference type="RefSeq" id="XP_024890916.1"/>
    </source>
</evidence>
<dbReference type="GeneID" id="112466820"/>
<keyword evidence="6" id="KW-0378">Hydrolase</keyword>
<keyword evidence="7" id="KW-0539">Nucleus</keyword>
<sequence>CVTEVLEAIEPEISHLTERNNAISSMNQLLLTLRFYATGSHLISAGGNDAEYFRNQKSYFSINVQAICNANLQITDLAARWQGSVHDTTIFNNSRIRALFEAGIFGDALLLGDGGHPVRSYLMTPLRNTRTRAQELYNESLIKTRNTIERVFGTWKRRFPILALGSRFSKVERVLPVIVATAILHIIARRAGDPLPPDDPALQLPWKEILEQGNVPLMNYAPGNDHMQNILINDYFR</sequence>
<accession>A0A6J1RDG1</accession>
<gene>
    <name evidence="10" type="primary">LOC112466820</name>
</gene>
<evidence type="ECO:0000256" key="4">
    <source>
        <dbReference type="ARBA" id="ARBA00022722"/>
    </source>
</evidence>
<organism evidence="9 10">
    <name type="scientific">Temnothorax curvispinosus</name>
    <dbReference type="NCBI Taxonomy" id="300111"/>
    <lineage>
        <taxon>Eukaryota</taxon>
        <taxon>Metazoa</taxon>
        <taxon>Ecdysozoa</taxon>
        <taxon>Arthropoda</taxon>
        <taxon>Hexapoda</taxon>
        <taxon>Insecta</taxon>
        <taxon>Pterygota</taxon>
        <taxon>Neoptera</taxon>
        <taxon>Endopterygota</taxon>
        <taxon>Hymenoptera</taxon>
        <taxon>Apocrita</taxon>
        <taxon>Aculeata</taxon>
        <taxon>Formicoidea</taxon>
        <taxon>Formicidae</taxon>
        <taxon>Myrmicinae</taxon>
        <taxon>Temnothorax</taxon>
    </lineage>
</organism>
<comment type="similarity">
    <text evidence="3">Belongs to the HARBI1 family.</text>
</comment>
<dbReference type="GO" id="GO:0016787">
    <property type="term" value="F:hydrolase activity"/>
    <property type="evidence" value="ECO:0007669"/>
    <property type="project" value="UniProtKB-KW"/>
</dbReference>
<dbReference type="AlphaFoldDB" id="A0A6J1RDG1"/>
<name>A0A6J1RDG1_9HYME</name>